<evidence type="ECO:0000313" key="8">
    <source>
        <dbReference type="Proteomes" id="UP000295260"/>
    </source>
</evidence>
<evidence type="ECO:0000256" key="6">
    <source>
        <dbReference type="SAM" id="Phobius"/>
    </source>
</evidence>
<protein>
    <recommendedName>
        <fullName evidence="5">Serine acetyltransferase</fullName>
        <ecNumber evidence="5">2.3.1.30</ecNumber>
    </recommendedName>
</protein>
<dbReference type="InterPro" id="IPR011004">
    <property type="entry name" value="Trimer_LpxA-like_sf"/>
</dbReference>
<dbReference type="InterPro" id="IPR001451">
    <property type="entry name" value="Hexapep"/>
</dbReference>
<sequence length="184" mass="20230">MTVVQLIISDFKKHKKYGANFLVILFFTQGFWATFQYRIANYFHRKIRLQPFRAIFLYPMFFWQKLIEIFAGISIPSSAQIGHSFYVAHFGGIILNSKVIIGNNCNISQGVSIGVSGLGEFRGVPIIGDNVFIGSNSIVAGKIKVGNNALIGSCSLVTSNVEENAVMLGVPAVKISEKSSKGYI</sequence>
<dbReference type="PROSITE" id="PS00101">
    <property type="entry name" value="HEXAPEP_TRANSFERASES"/>
    <property type="match status" value="1"/>
</dbReference>
<evidence type="ECO:0000256" key="5">
    <source>
        <dbReference type="PIRNR" id="PIRNR000441"/>
    </source>
</evidence>
<evidence type="ECO:0000256" key="1">
    <source>
        <dbReference type="ARBA" id="ARBA00007274"/>
    </source>
</evidence>
<organism evidence="7 8">
    <name type="scientific">Flavobacterium dankookense</name>
    <dbReference type="NCBI Taxonomy" id="706186"/>
    <lineage>
        <taxon>Bacteria</taxon>
        <taxon>Pseudomonadati</taxon>
        <taxon>Bacteroidota</taxon>
        <taxon>Flavobacteriia</taxon>
        <taxon>Flavobacteriales</taxon>
        <taxon>Flavobacteriaceae</taxon>
        <taxon>Flavobacterium</taxon>
    </lineage>
</organism>
<dbReference type="InterPro" id="IPR005881">
    <property type="entry name" value="Ser_O-AcTrfase"/>
</dbReference>
<dbReference type="InterPro" id="IPR018357">
    <property type="entry name" value="Hexapep_transf_CS"/>
</dbReference>
<dbReference type="Gene3D" id="2.160.10.10">
    <property type="entry name" value="Hexapeptide repeat proteins"/>
    <property type="match status" value="1"/>
</dbReference>
<name>A0A4R6QCW7_9FLAO</name>
<dbReference type="AlphaFoldDB" id="A0A4R6QCW7"/>
<dbReference type="CDD" id="cd03354">
    <property type="entry name" value="LbH_SAT"/>
    <property type="match status" value="1"/>
</dbReference>
<comment type="caution">
    <text evidence="7">The sequence shown here is derived from an EMBL/GenBank/DDBJ whole genome shotgun (WGS) entry which is preliminary data.</text>
</comment>
<accession>A0A4R6QCW7</accession>
<dbReference type="RefSeq" id="WP_133532771.1">
    <property type="nucleotide sequence ID" value="NZ_SNXR01000013.1"/>
</dbReference>
<keyword evidence="8" id="KW-1185">Reference proteome</keyword>
<comment type="catalytic activity">
    <reaction evidence="5">
        <text>L-serine + acetyl-CoA = O-acetyl-L-serine + CoA</text>
        <dbReference type="Rhea" id="RHEA:24560"/>
        <dbReference type="ChEBI" id="CHEBI:33384"/>
        <dbReference type="ChEBI" id="CHEBI:57287"/>
        <dbReference type="ChEBI" id="CHEBI:57288"/>
        <dbReference type="ChEBI" id="CHEBI:58340"/>
        <dbReference type="EC" id="2.3.1.30"/>
    </reaction>
</comment>
<keyword evidence="4 5" id="KW-0012">Acyltransferase</keyword>
<keyword evidence="6" id="KW-1133">Transmembrane helix</keyword>
<keyword evidence="3" id="KW-0677">Repeat</keyword>
<keyword evidence="6" id="KW-0812">Transmembrane</keyword>
<dbReference type="SUPFAM" id="SSF51161">
    <property type="entry name" value="Trimeric LpxA-like enzymes"/>
    <property type="match status" value="1"/>
</dbReference>
<keyword evidence="2 5" id="KW-0808">Transferase</keyword>
<dbReference type="Pfam" id="PF00132">
    <property type="entry name" value="Hexapep"/>
    <property type="match status" value="1"/>
</dbReference>
<dbReference type="OrthoDB" id="9814490at2"/>
<reference evidence="7 8" key="1">
    <citation type="submission" date="2019-03" db="EMBL/GenBank/DDBJ databases">
        <title>Genomic Encyclopedia of Archaeal and Bacterial Type Strains, Phase II (KMG-II): from individual species to whole genera.</title>
        <authorList>
            <person name="Goeker M."/>
        </authorList>
    </citation>
    <scope>NUCLEOTIDE SEQUENCE [LARGE SCALE GENOMIC DNA]</scope>
    <source>
        <strain evidence="7 8">DSM 25687</strain>
    </source>
</reference>
<evidence type="ECO:0000256" key="4">
    <source>
        <dbReference type="ARBA" id="ARBA00023315"/>
    </source>
</evidence>
<dbReference type="PANTHER" id="PTHR42811">
    <property type="entry name" value="SERINE ACETYLTRANSFERASE"/>
    <property type="match status" value="1"/>
</dbReference>
<dbReference type="GO" id="GO:0006535">
    <property type="term" value="P:cysteine biosynthetic process from serine"/>
    <property type="evidence" value="ECO:0007669"/>
    <property type="project" value="InterPro"/>
</dbReference>
<dbReference type="EMBL" id="SNXR01000013">
    <property type="protein sequence ID" value="TDP59229.1"/>
    <property type="molecule type" value="Genomic_DNA"/>
</dbReference>
<keyword evidence="6" id="KW-0472">Membrane</keyword>
<dbReference type="PIRSF" id="PIRSF000441">
    <property type="entry name" value="CysE"/>
    <property type="match status" value="1"/>
</dbReference>
<dbReference type="InterPro" id="IPR045304">
    <property type="entry name" value="LbH_SAT"/>
</dbReference>
<gene>
    <name evidence="7" type="ORF">BC748_1472</name>
</gene>
<dbReference type="EC" id="2.3.1.30" evidence="5"/>
<evidence type="ECO:0000256" key="2">
    <source>
        <dbReference type="ARBA" id="ARBA00022679"/>
    </source>
</evidence>
<dbReference type="Proteomes" id="UP000295260">
    <property type="component" value="Unassembled WGS sequence"/>
</dbReference>
<evidence type="ECO:0000256" key="3">
    <source>
        <dbReference type="ARBA" id="ARBA00022737"/>
    </source>
</evidence>
<feature type="transmembrane region" description="Helical" evidence="6">
    <location>
        <begin position="17"/>
        <end position="35"/>
    </location>
</feature>
<proteinExistence type="inferred from homology"/>
<dbReference type="GO" id="GO:0009001">
    <property type="term" value="F:serine O-acetyltransferase activity"/>
    <property type="evidence" value="ECO:0007669"/>
    <property type="project" value="UniProtKB-EC"/>
</dbReference>
<evidence type="ECO:0000313" key="7">
    <source>
        <dbReference type="EMBL" id="TDP59229.1"/>
    </source>
</evidence>
<dbReference type="GO" id="GO:0005737">
    <property type="term" value="C:cytoplasm"/>
    <property type="evidence" value="ECO:0007669"/>
    <property type="project" value="InterPro"/>
</dbReference>
<comment type="similarity">
    <text evidence="1 5">Belongs to the transferase hexapeptide repeat family.</text>
</comment>